<reference evidence="3" key="1">
    <citation type="submission" date="2016-10" db="EMBL/GenBank/DDBJ databases">
        <authorList>
            <person name="Wegmann U."/>
        </authorList>
    </citation>
    <scope>NUCLEOTIDE SEQUENCE [LARGE SCALE GENOMIC DNA]</scope>
</reference>
<dbReference type="Proteomes" id="UP000186323">
    <property type="component" value="Chromosome I"/>
</dbReference>
<dbReference type="InterPro" id="IPR053170">
    <property type="entry name" value="Transcription_regulator"/>
</dbReference>
<accession>A0A1K1LF78</accession>
<keyword evidence="1" id="KW-1133">Transmembrane helix</keyword>
<feature type="transmembrane region" description="Helical" evidence="1">
    <location>
        <begin position="87"/>
        <end position="106"/>
    </location>
</feature>
<dbReference type="AlphaFoldDB" id="A0A1K1LF78"/>
<keyword evidence="1" id="KW-0812">Transmembrane</keyword>
<keyword evidence="1" id="KW-0472">Membrane</keyword>
<dbReference type="EMBL" id="LT630450">
    <property type="protein sequence ID" value="SFV73396.1"/>
    <property type="molecule type" value="Genomic_DNA"/>
</dbReference>
<organism evidence="2 3">
    <name type="scientific">Desulfovibrio piger</name>
    <dbReference type="NCBI Taxonomy" id="901"/>
    <lineage>
        <taxon>Bacteria</taxon>
        <taxon>Pseudomonadati</taxon>
        <taxon>Thermodesulfobacteriota</taxon>
        <taxon>Desulfovibrionia</taxon>
        <taxon>Desulfovibrionales</taxon>
        <taxon>Desulfovibrionaceae</taxon>
        <taxon>Desulfovibrio</taxon>
    </lineage>
</organism>
<dbReference type="KEGG" id="dpg:DESPIGER_1556"/>
<evidence type="ECO:0000256" key="1">
    <source>
        <dbReference type="SAM" id="Phobius"/>
    </source>
</evidence>
<gene>
    <name evidence="2" type="ORF">DESPIGER_1556</name>
</gene>
<dbReference type="PANTHER" id="PTHR40031">
    <property type="entry name" value="HYPOTHETICAL MEMBRANE SPANNING PROTEIN"/>
    <property type="match status" value="1"/>
</dbReference>
<evidence type="ECO:0000313" key="2">
    <source>
        <dbReference type="EMBL" id="SFV73396.1"/>
    </source>
</evidence>
<feature type="transmembrane region" description="Helical" evidence="1">
    <location>
        <begin position="183"/>
        <end position="203"/>
    </location>
</feature>
<evidence type="ECO:0000313" key="3">
    <source>
        <dbReference type="Proteomes" id="UP000186323"/>
    </source>
</evidence>
<dbReference type="InterPro" id="IPR007404">
    <property type="entry name" value="YdjM-like"/>
</dbReference>
<proteinExistence type="predicted"/>
<name>A0A1K1LF78_9BACT</name>
<feature type="transmembrane region" description="Helical" evidence="1">
    <location>
        <begin position="57"/>
        <end position="75"/>
    </location>
</feature>
<dbReference type="RefSeq" id="WP_072335108.1">
    <property type="nucleotide sequence ID" value="NZ_CBCTAE010000023.1"/>
</dbReference>
<feature type="transmembrane region" description="Helical" evidence="1">
    <location>
        <begin position="126"/>
        <end position="146"/>
    </location>
</feature>
<dbReference type="GO" id="GO:0016787">
    <property type="term" value="F:hydrolase activity"/>
    <property type="evidence" value="ECO:0007669"/>
    <property type="project" value="UniProtKB-KW"/>
</dbReference>
<protein>
    <submittedName>
        <fullName evidence="2">Membrane-bound metal-dependent hydrolase</fullName>
    </submittedName>
</protein>
<dbReference type="PANTHER" id="PTHR40031:SF1">
    <property type="entry name" value="MEMBRANE-BOUND METAL-DEPENDENT HYDROLASE"/>
    <property type="match status" value="1"/>
</dbReference>
<keyword evidence="2" id="KW-0378">Hydrolase</keyword>
<dbReference type="Pfam" id="PF04307">
    <property type="entry name" value="YdjM"/>
    <property type="match status" value="1"/>
</dbReference>
<sequence>MDPVTHAASGALAMLAMPQRPATRWALPLAAFAAAAPDLDILAASGPLQTLLLHRGITHALAAAPLMGLLLAILARPLWRYDTRNAWSFGGVWAFMMLLVLLHIWLDALTTYGTLVWLPFSGERLRLNAVYIIDLLMTLPLLWGIWHGLRQEKKRARAQGAIPFPFQETASLTVSDGKPGVRLALFWSILLYPALALGCQIWHTQQLQAALSAQGRDIRQLVVLPDAFAPLFWRALYLEKLPARPAGAPSWQTELDPLLPPADRQEDLVVRIQGLDALGRPHGREETRVAAPAGLMTALARQSVACRAFERFLLLPVITPLPEGLRTTDMPGASQWLLHDERFGSQLELVRKIMAMRPNAGIPFQLMLQLEPGNMGPRLLQERLYFSDSRRDSGWQAPRRPSPPAFLPWLAGLR</sequence>
<dbReference type="OrthoDB" id="9781927at2"/>
<keyword evidence="3" id="KW-1185">Reference proteome</keyword>